<organism evidence="1 2">
    <name type="scientific">Paraburkholderia aspalathi</name>
    <dbReference type="NCBI Taxonomy" id="1324617"/>
    <lineage>
        <taxon>Bacteria</taxon>
        <taxon>Pseudomonadati</taxon>
        <taxon>Pseudomonadota</taxon>
        <taxon>Betaproteobacteria</taxon>
        <taxon>Burkholderiales</taxon>
        <taxon>Burkholderiaceae</taxon>
        <taxon>Paraburkholderia</taxon>
    </lineage>
</organism>
<proteinExistence type="predicted"/>
<dbReference type="OrthoDB" id="9094770at2"/>
<dbReference type="RefSeq" id="WP_093645301.1">
    <property type="nucleotide sequence ID" value="NZ_FPBH01000038.1"/>
</dbReference>
<gene>
    <name evidence="1" type="ORF">SAMN05192563_10389</name>
</gene>
<sequence length="157" mass="17183">MAADDVLADAAEISGENIVVIRLRGHNSNEIDHKNPDIYSQVHPRPDGARIACIMLAGGTVALTHMAPHWADVSLHDTLNVLWILDDESVVSQYYFSDDLNESMMVTNGIEDDHNPLTQEEVKAWQKVAAEASHIGVFEVVDLLPPTTPFREAASAA</sequence>
<evidence type="ECO:0000313" key="2">
    <source>
        <dbReference type="Proteomes" id="UP000198844"/>
    </source>
</evidence>
<dbReference type="AlphaFoldDB" id="A0A1I7ENT2"/>
<name>A0A1I7ENT2_9BURK</name>
<accession>A0A1I7ENT2</accession>
<dbReference type="Proteomes" id="UP000198844">
    <property type="component" value="Unassembled WGS sequence"/>
</dbReference>
<dbReference type="EMBL" id="FPBH01000038">
    <property type="protein sequence ID" value="SFU25537.1"/>
    <property type="molecule type" value="Genomic_DNA"/>
</dbReference>
<protein>
    <submittedName>
        <fullName evidence="1">Uncharacterized protein</fullName>
    </submittedName>
</protein>
<evidence type="ECO:0000313" key="1">
    <source>
        <dbReference type="EMBL" id="SFU25537.1"/>
    </source>
</evidence>
<reference evidence="1 2" key="1">
    <citation type="submission" date="2016-10" db="EMBL/GenBank/DDBJ databases">
        <authorList>
            <person name="de Groot N.N."/>
        </authorList>
    </citation>
    <scope>NUCLEOTIDE SEQUENCE [LARGE SCALE GENOMIC DNA]</scope>
    <source>
        <strain evidence="1 2">LMG 27731</strain>
    </source>
</reference>